<feature type="domain" description="Response regulatory" evidence="9">
    <location>
        <begin position="1134"/>
        <end position="1251"/>
    </location>
</feature>
<dbReference type="Pfam" id="PF00072">
    <property type="entry name" value="Response_reg"/>
    <property type="match status" value="1"/>
</dbReference>
<dbReference type="InParanoid" id="A0A316VLI7"/>
<feature type="domain" description="Histidine kinase" evidence="8">
    <location>
        <begin position="592"/>
        <end position="857"/>
    </location>
</feature>
<dbReference type="RefSeq" id="XP_025358436.1">
    <property type="nucleotide sequence ID" value="XM_025502044.1"/>
</dbReference>
<dbReference type="SMART" id="SM00388">
    <property type="entry name" value="HisKA"/>
    <property type="match status" value="1"/>
</dbReference>
<feature type="compositionally biased region" description="Basic and acidic residues" evidence="7">
    <location>
        <begin position="1040"/>
        <end position="1049"/>
    </location>
</feature>
<sequence length="1279" mass="141582">MMEIDRSSSPNGSSAASTASCSRFVHIFRKAPKQPECDDPKKWAKFLAAYQKGEWDSTATSLKACSKKAQKVKTEGGKEIDNFEFFSKFKYLAAPPLPREKSCLRKETLLRHGFTGPQIRPSVNRYVRHAKSVFKCDYVSVSVASSDEKNTLFLASEGSACLVTNTVMCGHAMLLGEDEVFVVPNIGEDWRFKHLIEDQENKGPGMHFYASAPILLTAQVESDEDQVPVHVGRLTIMREEPWKEFGDAEAEILLDIARMTQETLENEYLQNYTRKVQTMQREAAKISYKLNMMLDSEVFSQEVAQGDRTGLLFNSSCIQVVIDVLREQIGASNVAAIDASNLHLMSPARTSYNSSSPRTSTNFGASPAGYTWMSRSASTTFSPSQEPMSPLLGASLLTPSSEDSITTSVESGSPTQQKTPRPPRQHYRSNSSIFSYSNDDEMYKTDPLTPLRIICTSGDETQSPQVSNPSQRSAVCGLFTDLKRKGLYTKPQWYDLTLDPDSDDDEEETPQTVKNSLSPILPAQAKSCVAIPVFSNDRTHPLSLIVATWDTPKSLLNAERYFCYTIGVMLAAMAFRQQASIADRAQLDFIRSVQHELRTPLNGILGITDFLRQSLINDSEAEKLDLTHDGLLANLLESIRLSGVNLSTILDDVLDFGAVSGLAHSQAPRATQIEEVDLEREVEDVCLDNIEHLALSKRQDSHMGQSMGIFNVPTLLIRVSPDLQSRFRTDRSKLRKILNKFINNALRYTDESGVVEVIVQASRRRDSVTGTSNSKGMQIGSDRWVDFNIKDTGVGMSKEFLANSLLKPFSKADSFSQGVGLGVTIAASLISQLGGGFNVQSELGKGTHVQLSLPLGLAAPLRHPTPRRSSSLASAKPYQVKTAAFHGFEGEGQTAVADLIRERLVQNDVRIVDANQSPELLILQEACLYRPSEDNQTLIDTPASALPRTSGPRARTLVVTRTALRSRASRALDGLTVWFFRPPFGRDSLELMDEFLREESPVVLKRIPTPSHTAKNILNKVRDRRHTDASAHPRSPVKTPDSKRNRDESATQATSSWDEMESLTNSVATSAISSAPPLESPGIASKQLPIHDMLSEKAVQATQTAQNITPVAQRAEGGDKTTAEETSKQLKPFRILVVEDNPVNMKLITTLLKREKYSFVEAKDGVEAVEQYKAFEPSVVFLDISLPLLDGFGACIQMRAHQLEHIPKIIAITALSSTDDKVRGLEECGMDDWRTKPLSIKTLRTDMVAWQRDWEIAWHGENELQNAEIVNNNNVSVTV</sequence>
<dbReference type="STRING" id="1280837.A0A316VLI7"/>
<evidence type="ECO:0000256" key="4">
    <source>
        <dbReference type="ARBA" id="ARBA00022679"/>
    </source>
</evidence>
<dbReference type="Pfam" id="PF00512">
    <property type="entry name" value="HisKA"/>
    <property type="match status" value="1"/>
</dbReference>
<feature type="region of interest" description="Disordered" evidence="7">
    <location>
        <begin position="1099"/>
        <end position="1126"/>
    </location>
</feature>
<organism evidence="10 11">
    <name type="scientific">Meira miltonrushii</name>
    <dbReference type="NCBI Taxonomy" id="1280837"/>
    <lineage>
        <taxon>Eukaryota</taxon>
        <taxon>Fungi</taxon>
        <taxon>Dikarya</taxon>
        <taxon>Basidiomycota</taxon>
        <taxon>Ustilaginomycotina</taxon>
        <taxon>Exobasidiomycetes</taxon>
        <taxon>Exobasidiales</taxon>
        <taxon>Brachybasidiaceae</taxon>
        <taxon>Meira</taxon>
    </lineage>
</organism>
<dbReference type="InterPro" id="IPR003594">
    <property type="entry name" value="HATPase_dom"/>
</dbReference>
<comment type="catalytic activity">
    <reaction evidence="1">
        <text>ATP + protein L-histidine = ADP + protein N-phospho-L-histidine.</text>
        <dbReference type="EC" id="2.7.13.3"/>
    </reaction>
</comment>
<gene>
    <name evidence="10" type="ORF">FA14DRAFT_23344</name>
</gene>
<dbReference type="SUPFAM" id="SSF55874">
    <property type="entry name" value="ATPase domain of HSP90 chaperone/DNA topoisomerase II/histidine kinase"/>
    <property type="match status" value="1"/>
</dbReference>
<dbReference type="SUPFAM" id="SSF52172">
    <property type="entry name" value="CheY-like"/>
    <property type="match status" value="1"/>
</dbReference>
<dbReference type="SUPFAM" id="SSF55781">
    <property type="entry name" value="GAF domain-like"/>
    <property type="match status" value="1"/>
</dbReference>
<feature type="modified residue" description="4-aspartylphosphate" evidence="6">
    <location>
        <position position="1183"/>
    </location>
</feature>
<dbReference type="InterPro" id="IPR036097">
    <property type="entry name" value="HisK_dim/P_sf"/>
</dbReference>
<evidence type="ECO:0000256" key="2">
    <source>
        <dbReference type="ARBA" id="ARBA00012438"/>
    </source>
</evidence>
<name>A0A316VLI7_9BASI</name>
<feature type="region of interest" description="Disordered" evidence="7">
    <location>
        <begin position="1019"/>
        <end position="1062"/>
    </location>
</feature>
<dbReference type="GO" id="GO:0009927">
    <property type="term" value="F:histidine phosphotransfer kinase activity"/>
    <property type="evidence" value="ECO:0007669"/>
    <property type="project" value="TreeGrafter"/>
</dbReference>
<dbReference type="GO" id="GO:0005886">
    <property type="term" value="C:plasma membrane"/>
    <property type="evidence" value="ECO:0007669"/>
    <property type="project" value="TreeGrafter"/>
</dbReference>
<dbReference type="PROSITE" id="PS51257">
    <property type="entry name" value="PROKAR_LIPOPROTEIN"/>
    <property type="match status" value="1"/>
</dbReference>
<dbReference type="CDD" id="cd00082">
    <property type="entry name" value="HisKA"/>
    <property type="match status" value="1"/>
</dbReference>
<dbReference type="PANTHER" id="PTHR43047:SF72">
    <property type="entry name" value="OSMOSENSING HISTIDINE PROTEIN KINASE SLN1"/>
    <property type="match status" value="1"/>
</dbReference>
<evidence type="ECO:0000313" key="11">
    <source>
        <dbReference type="Proteomes" id="UP000245771"/>
    </source>
</evidence>
<dbReference type="InterPro" id="IPR011006">
    <property type="entry name" value="CheY-like_superfamily"/>
</dbReference>
<keyword evidence="4" id="KW-0808">Transferase</keyword>
<keyword evidence="11" id="KW-1185">Reference proteome</keyword>
<keyword evidence="5" id="KW-0418">Kinase</keyword>
<keyword evidence="3 6" id="KW-0597">Phosphoprotein</keyword>
<dbReference type="AlphaFoldDB" id="A0A316VLI7"/>
<accession>A0A316VLI7</accession>
<dbReference type="PROSITE" id="PS50110">
    <property type="entry name" value="RESPONSE_REGULATORY"/>
    <property type="match status" value="1"/>
</dbReference>
<dbReference type="SMART" id="SM00387">
    <property type="entry name" value="HATPase_c"/>
    <property type="match status" value="1"/>
</dbReference>
<dbReference type="InterPro" id="IPR005467">
    <property type="entry name" value="His_kinase_dom"/>
</dbReference>
<dbReference type="OrthoDB" id="21225at2759"/>
<dbReference type="Gene3D" id="3.30.565.10">
    <property type="entry name" value="Histidine kinase-like ATPase, C-terminal domain"/>
    <property type="match status" value="1"/>
</dbReference>
<dbReference type="CDD" id="cd17546">
    <property type="entry name" value="REC_hyHK_CKI1_RcsC-like"/>
    <property type="match status" value="1"/>
</dbReference>
<feature type="compositionally biased region" description="Polar residues" evidence="7">
    <location>
        <begin position="1100"/>
        <end position="1110"/>
    </location>
</feature>
<evidence type="ECO:0000259" key="8">
    <source>
        <dbReference type="PROSITE" id="PS50109"/>
    </source>
</evidence>
<dbReference type="EMBL" id="KZ819602">
    <property type="protein sequence ID" value="PWN38134.1"/>
    <property type="molecule type" value="Genomic_DNA"/>
</dbReference>
<reference evidence="10 11" key="1">
    <citation type="journal article" date="2018" name="Mol. Biol. Evol.">
        <title>Broad Genomic Sampling Reveals a Smut Pathogenic Ancestry of the Fungal Clade Ustilaginomycotina.</title>
        <authorList>
            <person name="Kijpornyongpan T."/>
            <person name="Mondo S.J."/>
            <person name="Barry K."/>
            <person name="Sandor L."/>
            <person name="Lee J."/>
            <person name="Lipzen A."/>
            <person name="Pangilinan J."/>
            <person name="LaButti K."/>
            <person name="Hainaut M."/>
            <person name="Henrissat B."/>
            <person name="Grigoriev I.V."/>
            <person name="Spatafora J.W."/>
            <person name="Aime M.C."/>
        </authorList>
    </citation>
    <scope>NUCLEOTIDE SEQUENCE [LARGE SCALE GENOMIC DNA]</scope>
    <source>
        <strain evidence="10 11">MCA 3882</strain>
    </source>
</reference>
<dbReference type="PANTHER" id="PTHR43047">
    <property type="entry name" value="TWO-COMPONENT HISTIDINE PROTEIN KINASE"/>
    <property type="match status" value="1"/>
</dbReference>
<dbReference type="Gene3D" id="3.40.50.2300">
    <property type="match status" value="1"/>
</dbReference>
<evidence type="ECO:0000256" key="1">
    <source>
        <dbReference type="ARBA" id="ARBA00000085"/>
    </source>
</evidence>
<dbReference type="GO" id="GO:0000155">
    <property type="term" value="F:phosphorelay sensor kinase activity"/>
    <property type="evidence" value="ECO:0007669"/>
    <property type="project" value="InterPro"/>
</dbReference>
<dbReference type="InterPro" id="IPR003661">
    <property type="entry name" value="HisK_dim/P_dom"/>
</dbReference>
<dbReference type="Gene3D" id="1.10.287.130">
    <property type="match status" value="1"/>
</dbReference>
<feature type="compositionally biased region" description="Basic and acidic residues" evidence="7">
    <location>
        <begin position="1116"/>
        <end position="1126"/>
    </location>
</feature>
<evidence type="ECO:0000313" key="10">
    <source>
        <dbReference type="EMBL" id="PWN38134.1"/>
    </source>
</evidence>
<dbReference type="SUPFAM" id="SSF47384">
    <property type="entry name" value="Homodimeric domain of signal transducing histidine kinase"/>
    <property type="match status" value="1"/>
</dbReference>
<dbReference type="GeneID" id="37023825"/>
<feature type="compositionally biased region" description="Polar residues" evidence="7">
    <location>
        <begin position="428"/>
        <end position="437"/>
    </location>
</feature>
<dbReference type="InterPro" id="IPR036890">
    <property type="entry name" value="HATPase_C_sf"/>
</dbReference>
<dbReference type="PRINTS" id="PR00344">
    <property type="entry name" value="BCTRLSENSOR"/>
</dbReference>
<feature type="region of interest" description="Disordered" evidence="7">
    <location>
        <begin position="378"/>
        <end position="439"/>
    </location>
</feature>
<protein>
    <recommendedName>
        <fullName evidence="2">histidine kinase</fullName>
        <ecNumber evidence="2">2.7.13.3</ecNumber>
    </recommendedName>
</protein>
<dbReference type="Proteomes" id="UP000245771">
    <property type="component" value="Unassembled WGS sequence"/>
</dbReference>
<dbReference type="SMART" id="SM00448">
    <property type="entry name" value="REC"/>
    <property type="match status" value="1"/>
</dbReference>
<dbReference type="Pfam" id="PF02518">
    <property type="entry name" value="HATPase_c"/>
    <property type="match status" value="1"/>
</dbReference>
<evidence type="ECO:0000256" key="6">
    <source>
        <dbReference type="PROSITE-ProRule" id="PRU00169"/>
    </source>
</evidence>
<evidence type="ECO:0000256" key="7">
    <source>
        <dbReference type="SAM" id="MobiDB-lite"/>
    </source>
</evidence>
<evidence type="ECO:0000256" key="3">
    <source>
        <dbReference type="ARBA" id="ARBA00022553"/>
    </source>
</evidence>
<evidence type="ECO:0000259" key="9">
    <source>
        <dbReference type="PROSITE" id="PS50110"/>
    </source>
</evidence>
<feature type="compositionally biased region" description="Polar residues" evidence="7">
    <location>
        <begin position="1050"/>
        <end position="1062"/>
    </location>
</feature>
<dbReference type="PROSITE" id="PS50109">
    <property type="entry name" value="HIS_KIN"/>
    <property type="match status" value="1"/>
</dbReference>
<dbReference type="InterPro" id="IPR001789">
    <property type="entry name" value="Sig_transdc_resp-reg_receiver"/>
</dbReference>
<evidence type="ECO:0000256" key="5">
    <source>
        <dbReference type="ARBA" id="ARBA00022777"/>
    </source>
</evidence>
<proteinExistence type="predicted"/>
<feature type="compositionally biased region" description="Polar residues" evidence="7">
    <location>
        <begin position="397"/>
        <end position="413"/>
    </location>
</feature>
<feature type="compositionally biased region" description="Polar residues" evidence="7">
    <location>
        <begin position="378"/>
        <end position="387"/>
    </location>
</feature>
<dbReference type="InterPro" id="IPR004358">
    <property type="entry name" value="Sig_transdc_His_kin-like_C"/>
</dbReference>
<dbReference type="EC" id="2.7.13.3" evidence="2"/>